<dbReference type="AlphaFoldDB" id="A0A9P6WQ61"/>
<protein>
    <recommendedName>
        <fullName evidence="5">Ribosome-releasing factor 2, mitochondrial</fullName>
        <shortName evidence="5">RRF2mt</shortName>
    </recommendedName>
    <alternativeName>
        <fullName evidence="5">Elongation factor G 2, mitochondrial</fullName>
        <shortName evidence="5">EF-G2mt</shortName>
        <shortName evidence="5">mEF-G 2</shortName>
    </alternativeName>
</protein>
<dbReference type="CDD" id="cd03713">
    <property type="entry name" value="EFG_mtEFG_C"/>
    <property type="match status" value="1"/>
</dbReference>
<evidence type="ECO:0000313" key="8">
    <source>
        <dbReference type="Proteomes" id="UP000697127"/>
    </source>
</evidence>
<keyword evidence="4 5" id="KW-0342">GTP-binding</keyword>
<dbReference type="InterPro" id="IPR035649">
    <property type="entry name" value="EFG_V"/>
</dbReference>
<dbReference type="CDD" id="cd16262">
    <property type="entry name" value="EFG_III"/>
    <property type="match status" value="1"/>
</dbReference>
<dbReference type="InterPro" id="IPR041095">
    <property type="entry name" value="EFG_II"/>
</dbReference>
<comment type="caution">
    <text evidence="7">The sequence shown here is derived from an EMBL/GenBank/DDBJ whole genome shotgun (WGS) entry which is preliminary data.</text>
</comment>
<evidence type="ECO:0000259" key="6">
    <source>
        <dbReference type="PROSITE" id="PS51722"/>
    </source>
</evidence>
<comment type="function">
    <text evidence="5">Mitochondrial GTPase that mediates the disassembly of ribosomes from messenger RNA at the termination of mitochondrial protein biosynthesis. Not involved in the GTP-dependent ribosomal translocation step during translation elongation.</text>
</comment>
<dbReference type="Gene3D" id="3.30.70.870">
    <property type="entry name" value="Elongation Factor G (Translational Gtpase), domain 3"/>
    <property type="match status" value="1"/>
</dbReference>
<dbReference type="CDD" id="cd01886">
    <property type="entry name" value="EF-G"/>
    <property type="match status" value="1"/>
</dbReference>
<dbReference type="InterPro" id="IPR000795">
    <property type="entry name" value="T_Tr_GTP-bd_dom"/>
</dbReference>
<dbReference type="FunFam" id="3.40.50.300:FF:000514">
    <property type="entry name" value="Ribosome-releasing factor 2, mitochondrial"/>
    <property type="match status" value="1"/>
</dbReference>
<dbReference type="Pfam" id="PF14492">
    <property type="entry name" value="EFG_III"/>
    <property type="match status" value="1"/>
</dbReference>
<dbReference type="Pfam" id="PF00009">
    <property type="entry name" value="GTP_EFTU"/>
    <property type="match status" value="1"/>
</dbReference>
<dbReference type="Proteomes" id="UP000697127">
    <property type="component" value="Unassembled WGS sequence"/>
</dbReference>
<feature type="domain" description="Tr-type G" evidence="6">
    <location>
        <begin position="55"/>
        <end position="345"/>
    </location>
</feature>
<dbReference type="Pfam" id="PF00679">
    <property type="entry name" value="EFG_C"/>
    <property type="match status" value="1"/>
</dbReference>
<dbReference type="InterPro" id="IPR027417">
    <property type="entry name" value="P-loop_NTPase"/>
</dbReference>
<dbReference type="GO" id="GO:0003924">
    <property type="term" value="F:GTPase activity"/>
    <property type="evidence" value="ECO:0007669"/>
    <property type="project" value="UniProtKB-UniRule"/>
</dbReference>
<feature type="binding site" evidence="5">
    <location>
        <begin position="64"/>
        <end position="71"/>
    </location>
    <ligand>
        <name>GTP</name>
        <dbReference type="ChEBI" id="CHEBI:37565"/>
    </ligand>
</feature>
<dbReference type="Gene3D" id="3.40.50.300">
    <property type="entry name" value="P-loop containing nucleotide triphosphate hydrolases"/>
    <property type="match status" value="1"/>
</dbReference>
<dbReference type="OrthoDB" id="198619at2759"/>
<gene>
    <name evidence="5 7" type="primary">MEF2</name>
    <name evidence="7" type="ORF">C6P40_004011</name>
</gene>
<dbReference type="InterPro" id="IPR035647">
    <property type="entry name" value="EFG_III/V"/>
</dbReference>
<comment type="similarity">
    <text evidence="5">Belongs to the TRAFAC class translation factor GTPase superfamily. Classic translation factor GTPase family. EF-G/EF-2 subfamily.</text>
</comment>
<dbReference type="GO" id="GO:0032790">
    <property type="term" value="P:ribosome disassembly"/>
    <property type="evidence" value="ECO:0007669"/>
    <property type="project" value="UniProtKB-UniRule"/>
</dbReference>
<dbReference type="PANTHER" id="PTHR43261:SF1">
    <property type="entry name" value="RIBOSOME-RELEASING FACTOR 2, MITOCHONDRIAL"/>
    <property type="match status" value="1"/>
</dbReference>
<dbReference type="SUPFAM" id="SSF50447">
    <property type="entry name" value="Translation proteins"/>
    <property type="match status" value="1"/>
</dbReference>
<sequence length="876" mass="98698">MLIPVSKYIQRVPIVWKRYIHHTSVLKAVSGTSSSSPSNSSSSYESDLILKTPINNIRNIGIIAHIDAGKTTTTERLLYYSGLTNRIGNVDEGDTITDYMIQEKDRGITIQSAAVTLPWKNHKINVIDTPGHADFTFEVIRSLRVLDGAITILDAVAGVEAQTEKVWKQAKDLKIPIIAYINKMDRDGAGFGRTVKEIVGRLGTRSILLNIPYFIKDDSQNQIFKGIIDIINKKLIIWKETDINGKDIDVHDISIPNCEYPDVYNEMLKCRESIVETLGELDESIIDNFFETEDYTKVSIDLLKKSIKNLTLKNKITPILCGSSFKNIGVQPLMDAIIDYLPSPLESIPPEVISTNLKNINKTELSIIDPKLGCIINKNKNLTTALAFKVINHPNRGLMIFVRVYSGKLQPNSMIINSRTGEKIKIGKLLVMNGDSPLEVKYLTAGNIGVITGTDEISTGDTIIAHSLTKNINQISKIDSTLKLLPINIPPPVFSVSIEPTTIADKRKLDSSLDILLKEDPSLKLTFDEESGQSILSGMGELHLEITKDRLINDMKVKADIGDVCVTYKETITKPVLNIEYSENNNNSKKNDNDDNDNEIPCFGIKLNIYPIEINVKEKLTELHEFKSFNDEDIYQLDINTLVIFDKDSIPDVIKKELLLEKWTLNFSYEKLINSILSGVTGSLQMGGRLARLPLQNLIIYIDEWKIPEINEIKNINPLIKITREGINLGLSELNDKEFTLLEPIMKVRTYVLESDIGNVSQDLMSVRNAKIMGIDNENDIINNDDNSKDEEDSGDLNWVKNQMEKTYVPYDYTMQYLQNNEGVNKMIINSEAPLREMIGYLTKLRSLTKGRGIYDMELKGMERANPERVKQILNN</sequence>
<dbReference type="InterPro" id="IPR009022">
    <property type="entry name" value="EFG_III"/>
</dbReference>
<dbReference type="InterPro" id="IPR000640">
    <property type="entry name" value="EFG_V-like"/>
</dbReference>
<dbReference type="GO" id="GO:0005759">
    <property type="term" value="C:mitochondrial matrix"/>
    <property type="evidence" value="ECO:0007669"/>
    <property type="project" value="UniProtKB-ARBA"/>
</dbReference>
<evidence type="ECO:0000256" key="1">
    <source>
        <dbReference type="ARBA" id="ARBA00022741"/>
    </source>
</evidence>
<dbReference type="HAMAP" id="MF_03059">
    <property type="entry name" value="mEF_G_2"/>
    <property type="match status" value="1"/>
</dbReference>
<accession>A0A9P6WQ61</accession>
<dbReference type="Gene3D" id="2.40.30.10">
    <property type="entry name" value="Translation factors"/>
    <property type="match status" value="1"/>
</dbReference>
<dbReference type="GO" id="GO:0005525">
    <property type="term" value="F:GTP binding"/>
    <property type="evidence" value="ECO:0007669"/>
    <property type="project" value="UniProtKB-UniRule"/>
</dbReference>
<dbReference type="SUPFAM" id="SSF52540">
    <property type="entry name" value="P-loop containing nucleoside triphosphate hydrolases"/>
    <property type="match status" value="1"/>
</dbReference>
<dbReference type="PROSITE" id="PS00301">
    <property type="entry name" value="G_TR_1"/>
    <property type="match status" value="1"/>
</dbReference>
<dbReference type="NCBIfam" id="TIGR00231">
    <property type="entry name" value="small_GTP"/>
    <property type="match status" value="1"/>
</dbReference>
<dbReference type="Pfam" id="PF03144">
    <property type="entry name" value="GTP_EFTU_D2"/>
    <property type="match status" value="1"/>
</dbReference>
<proteinExistence type="inferred from homology"/>
<reference evidence="7" key="1">
    <citation type="submission" date="2020-11" db="EMBL/GenBank/DDBJ databases">
        <title>Kefir isolates.</title>
        <authorList>
            <person name="Marcisauskas S."/>
            <person name="Kim Y."/>
            <person name="Blasche S."/>
        </authorList>
    </citation>
    <scope>NUCLEOTIDE SEQUENCE</scope>
    <source>
        <strain evidence="7">Olga-1</strain>
    </source>
</reference>
<dbReference type="EMBL" id="PUHW01000005">
    <property type="protein sequence ID" value="KAG0691199.1"/>
    <property type="molecule type" value="Genomic_DNA"/>
</dbReference>
<keyword evidence="8" id="KW-1185">Reference proteome</keyword>
<keyword evidence="1 5" id="KW-0547">Nucleotide-binding</keyword>
<evidence type="ECO:0000256" key="2">
    <source>
        <dbReference type="ARBA" id="ARBA00022917"/>
    </source>
</evidence>
<dbReference type="PROSITE" id="PS51722">
    <property type="entry name" value="G_TR_2"/>
    <property type="match status" value="1"/>
</dbReference>
<dbReference type="InterPro" id="IPR031157">
    <property type="entry name" value="G_TR_CS"/>
</dbReference>
<dbReference type="FunFam" id="3.30.70.870:FF:000002">
    <property type="entry name" value="Translation elongation factor 2"/>
    <property type="match status" value="1"/>
</dbReference>
<dbReference type="PANTHER" id="PTHR43261">
    <property type="entry name" value="TRANSLATION ELONGATION FACTOR G-RELATED"/>
    <property type="match status" value="1"/>
</dbReference>
<feature type="binding site" evidence="5">
    <location>
        <begin position="128"/>
        <end position="132"/>
    </location>
    <ligand>
        <name>GTP</name>
        <dbReference type="ChEBI" id="CHEBI:37565"/>
    </ligand>
</feature>
<dbReference type="InterPro" id="IPR030851">
    <property type="entry name" value="EFG2"/>
</dbReference>
<name>A0A9P6WQ61_9ASCO</name>
<feature type="binding site" evidence="5">
    <location>
        <begin position="182"/>
        <end position="185"/>
    </location>
    <ligand>
        <name>GTP</name>
        <dbReference type="ChEBI" id="CHEBI:37565"/>
    </ligand>
</feature>
<dbReference type="InterPro" id="IPR004161">
    <property type="entry name" value="EFTu-like_2"/>
</dbReference>
<dbReference type="Gene3D" id="3.30.70.240">
    <property type="match status" value="1"/>
</dbReference>
<evidence type="ECO:0000256" key="5">
    <source>
        <dbReference type="HAMAP-Rule" id="MF_03059"/>
    </source>
</evidence>
<dbReference type="SUPFAM" id="SSF54980">
    <property type="entry name" value="EF-G C-terminal domain-like"/>
    <property type="match status" value="2"/>
</dbReference>
<comment type="subcellular location">
    <subcellularLocation>
        <location evidence="5">Mitochondrion</location>
    </subcellularLocation>
</comment>
<evidence type="ECO:0000256" key="4">
    <source>
        <dbReference type="ARBA" id="ARBA00023134"/>
    </source>
</evidence>
<dbReference type="InterPro" id="IPR005225">
    <property type="entry name" value="Small_GTP-bd"/>
</dbReference>
<evidence type="ECO:0000313" key="7">
    <source>
        <dbReference type="EMBL" id="KAG0691199.1"/>
    </source>
</evidence>
<evidence type="ECO:0000256" key="3">
    <source>
        <dbReference type="ARBA" id="ARBA00023128"/>
    </source>
</evidence>
<dbReference type="SMART" id="SM00838">
    <property type="entry name" value="EFG_C"/>
    <property type="match status" value="1"/>
</dbReference>
<dbReference type="InterPro" id="IPR009000">
    <property type="entry name" value="Transl_B-barrel_sf"/>
</dbReference>
<dbReference type="GO" id="GO:0032543">
    <property type="term" value="P:mitochondrial translation"/>
    <property type="evidence" value="ECO:0007669"/>
    <property type="project" value="UniProtKB-UniRule"/>
</dbReference>
<keyword evidence="2 5" id="KW-0648">Protein biosynthesis</keyword>
<organism evidence="7 8">
    <name type="scientific">Pichia californica</name>
    <dbReference type="NCBI Taxonomy" id="460514"/>
    <lineage>
        <taxon>Eukaryota</taxon>
        <taxon>Fungi</taxon>
        <taxon>Dikarya</taxon>
        <taxon>Ascomycota</taxon>
        <taxon>Saccharomycotina</taxon>
        <taxon>Pichiomycetes</taxon>
        <taxon>Pichiales</taxon>
        <taxon>Pichiaceae</taxon>
        <taxon>Pichia</taxon>
    </lineage>
</organism>
<keyword evidence="3 5" id="KW-0496">Mitochondrion</keyword>
<dbReference type="PRINTS" id="PR00315">
    <property type="entry name" value="ELONGATNFCT"/>
</dbReference>